<sequence length="132" mass="14045">MSHSERARRRTCCCSPLSPKTVSSMGQCVNVLTPPLPGRSLGTVRVKVTLKAILDRASGHVLRLRVPRCRSRLAYRSVAPYLRAPSGYKSSALTSRTKYASVFRASRAICGHYASAFCSGAGAALAGNGSSD</sequence>
<organism evidence="1 2">
    <name type="scientific">Eumeta variegata</name>
    <name type="common">Bagworm moth</name>
    <name type="synonym">Eumeta japonica</name>
    <dbReference type="NCBI Taxonomy" id="151549"/>
    <lineage>
        <taxon>Eukaryota</taxon>
        <taxon>Metazoa</taxon>
        <taxon>Ecdysozoa</taxon>
        <taxon>Arthropoda</taxon>
        <taxon>Hexapoda</taxon>
        <taxon>Insecta</taxon>
        <taxon>Pterygota</taxon>
        <taxon>Neoptera</taxon>
        <taxon>Endopterygota</taxon>
        <taxon>Lepidoptera</taxon>
        <taxon>Glossata</taxon>
        <taxon>Ditrysia</taxon>
        <taxon>Tineoidea</taxon>
        <taxon>Psychidae</taxon>
        <taxon>Oiketicinae</taxon>
        <taxon>Eumeta</taxon>
    </lineage>
</organism>
<name>A0A4C1YIB3_EUMVA</name>
<evidence type="ECO:0000313" key="2">
    <source>
        <dbReference type="Proteomes" id="UP000299102"/>
    </source>
</evidence>
<accession>A0A4C1YIB3</accession>
<reference evidence="1 2" key="1">
    <citation type="journal article" date="2019" name="Commun. Biol.">
        <title>The bagworm genome reveals a unique fibroin gene that provides high tensile strength.</title>
        <authorList>
            <person name="Kono N."/>
            <person name="Nakamura H."/>
            <person name="Ohtoshi R."/>
            <person name="Tomita M."/>
            <person name="Numata K."/>
            <person name="Arakawa K."/>
        </authorList>
    </citation>
    <scope>NUCLEOTIDE SEQUENCE [LARGE SCALE GENOMIC DNA]</scope>
</reference>
<dbReference type="AlphaFoldDB" id="A0A4C1YIB3"/>
<proteinExistence type="predicted"/>
<dbReference type="Proteomes" id="UP000299102">
    <property type="component" value="Unassembled WGS sequence"/>
</dbReference>
<evidence type="ECO:0000313" key="1">
    <source>
        <dbReference type="EMBL" id="GBP75916.1"/>
    </source>
</evidence>
<gene>
    <name evidence="1" type="ORF">EVAR_61734_1</name>
</gene>
<protein>
    <submittedName>
        <fullName evidence="1">Uncharacterized protein</fullName>
    </submittedName>
</protein>
<keyword evidence="2" id="KW-1185">Reference proteome</keyword>
<dbReference type="EMBL" id="BGZK01001267">
    <property type="protein sequence ID" value="GBP75916.1"/>
    <property type="molecule type" value="Genomic_DNA"/>
</dbReference>
<comment type="caution">
    <text evidence="1">The sequence shown here is derived from an EMBL/GenBank/DDBJ whole genome shotgun (WGS) entry which is preliminary data.</text>
</comment>